<organism evidence="2 3">
    <name type="scientific">Zopfia rhizophila CBS 207.26</name>
    <dbReference type="NCBI Taxonomy" id="1314779"/>
    <lineage>
        <taxon>Eukaryota</taxon>
        <taxon>Fungi</taxon>
        <taxon>Dikarya</taxon>
        <taxon>Ascomycota</taxon>
        <taxon>Pezizomycotina</taxon>
        <taxon>Dothideomycetes</taxon>
        <taxon>Dothideomycetes incertae sedis</taxon>
        <taxon>Zopfiaceae</taxon>
        <taxon>Zopfia</taxon>
    </lineage>
</organism>
<dbReference type="Pfam" id="PF11374">
    <property type="entry name" value="DUF3176"/>
    <property type="match status" value="1"/>
</dbReference>
<dbReference type="AlphaFoldDB" id="A0A6A6DQY0"/>
<dbReference type="PANTHER" id="PTHR35394">
    <property type="entry name" value="DUF3176 DOMAIN-CONTAINING PROTEIN"/>
    <property type="match status" value="1"/>
</dbReference>
<reference evidence="2" key="1">
    <citation type="journal article" date="2020" name="Stud. Mycol.">
        <title>101 Dothideomycetes genomes: a test case for predicting lifestyles and emergence of pathogens.</title>
        <authorList>
            <person name="Haridas S."/>
            <person name="Albert R."/>
            <person name="Binder M."/>
            <person name="Bloem J."/>
            <person name="Labutti K."/>
            <person name="Salamov A."/>
            <person name="Andreopoulos B."/>
            <person name="Baker S."/>
            <person name="Barry K."/>
            <person name="Bills G."/>
            <person name="Bluhm B."/>
            <person name="Cannon C."/>
            <person name="Castanera R."/>
            <person name="Culley D."/>
            <person name="Daum C."/>
            <person name="Ezra D."/>
            <person name="Gonzalez J."/>
            <person name="Henrissat B."/>
            <person name="Kuo A."/>
            <person name="Liang C."/>
            <person name="Lipzen A."/>
            <person name="Lutzoni F."/>
            <person name="Magnuson J."/>
            <person name="Mondo S."/>
            <person name="Nolan M."/>
            <person name="Ohm R."/>
            <person name="Pangilinan J."/>
            <person name="Park H.-J."/>
            <person name="Ramirez L."/>
            <person name="Alfaro M."/>
            <person name="Sun H."/>
            <person name="Tritt A."/>
            <person name="Yoshinaga Y."/>
            <person name="Zwiers L.-H."/>
            <person name="Turgeon B."/>
            <person name="Goodwin S."/>
            <person name="Spatafora J."/>
            <person name="Crous P."/>
            <person name="Grigoriev I."/>
        </authorList>
    </citation>
    <scope>NUCLEOTIDE SEQUENCE</scope>
    <source>
        <strain evidence="2">CBS 207.26</strain>
    </source>
</reference>
<accession>A0A6A6DQY0</accession>
<feature type="transmembrane region" description="Helical" evidence="1">
    <location>
        <begin position="154"/>
        <end position="174"/>
    </location>
</feature>
<protein>
    <submittedName>
        <fullName evidence="2">Uncharacterized protein</fullName>
    </submittedName>
</protein>
<dbReference type="OrthoDB" id="5376804at2759"/>
<dbReference type="InterPro" id="IPR021514">
    <property type="entry name" value="DUF3176"/>
</dbReference>
<proteinExistence type="predicted"/>
<evidence type="ECO:0000256" key="1">
    <source>
        <dbReference type="SAM" id="Phobius"/>
    </source>
</evidence>
<name>A0A6A6DQY0_9PEZI</name>
<evidence type="ECO:0000313" key="3">
    <source>
        <dbReference type="Proteomes" id="UP000800200"/>
    </source>
</evidence>
<dbReference type="Proteomes" id="UP000800200">
    <property type="component" value="Unassembled WGS sequence"/>
</dbReference>
<gene>
    <name evidence="2" type="ORF">K469DRAFT_639609</name>
</gene>
<dbReference type="PANTHER" id="PTHR35394:SF5">
    <property type="entry name" value="DUF3176 DOMAIN-CONTAINING PROTEIN"/>
    <property type="match status" value="1"/>
</dbReference>
<keyword evidence="1" id="KW-1133">Transmembrane helix</keyword>
<dbReference type="EMBL" id="ML994657">
    <property type="protein sequence ID" value="KAF2180609.1"/>
    <property type="molecule type" value="Genomic_DNA"/>
</dbReference>
<feature type="transmembrane region" description="Helical" evidence="1">
    <location>
        <begin position="91"/>
        <end position="108"/>
    </location>
</feature>
<keyword evidence="3" id="KW-1185">Reference proteome</keyword>
<feature type="transmembrane region" description="Helical" evidence="1">
    <location>
        <begin position="49"/>
        <end position="71"/>
    </location>
</feature>
<evidence type="ECO:0000313" key="2">
    <source>
        <dbReference type="EMBL" id="KAF2180609.1"/>
    </source>
</evidence>
<sequence>MMGKPSKKIYHSALVKSNTLSTTISDLLDHSGMRQNSTYRISNAFKRFVGWWEVGAVIASLISLGLIVAILSTMNYESRVAWKLPIQPNSLVAIFSTIAKSALLIPLAEGLSQLKWNHYEERAGTLDHLQAFDDASRGPWGALMFLFKMMRRRFSFLATAGALLTILTLVFEPFTQQIIDFPSRYVVLANETTSIMVADGWKSALDSSGDATQSTRFAFRLGLLSALANRTSLVMPEFSCSTLECRLPGFSSLAACPECENGPVVLDDNSMECKYSLPSAVNGSMTTFNNLRDFKESVHEARGKTYSNASTTCSSNHGDYPAANFTIFNNDTELLQQFSVNTFYGEKLDLYESIVITNLTGLRVTSSFPPYSELDGWNGMRAESTYCHLNFCTHQYDQVVIKKGNIMSATDVKFPVEFVPTPWSADYPYLLACSYNACVGPSFQIHKDSRIALTKMVGKLVNEVMATEFTSDYLANSTHHLHGTTWHCCERLHA</sequence>
<keyword evidence="1" id="KW-0472">Membrane</keyword>
<keyword evidence="1" id="KW-0812">Transmembrane</keyword>